<proteinExistence type="predicted"/>
<evidence type="ECO:0000313" key="2">
    <source>
        <dbReference type="Proteomes" id="UP000250003"/>
    </source>
</evidence>
<dbReference type="KEGG" id="blau:DQQ01_03335"/>
<protein>
    <submittedName>
        <fullName evidence="1">Uncharacterized protein</fullName>
    </submittedName>
</protein>
<dbReference type="Proteomes" id="UP000250003">
    <property type="component" value="Chromosome"/>
</dbReference>
<organism evidence="1 2">
    <name type="scientific">Blautia argi</name>
    <dbReference type="NCBI Taxonomy" id="1912897"/>
    <lineage>
        <taxon>Bacteria</taxon>
        <taxon>Bacillati</taxon>
        <taxon>Bacillota</taxon>
        <taxon>Clostridia</taxon>
        <taxon>Lachnospirales</taxon>
        <taxon>Lachnospiraceae</taxon>
        <taxon>Blautia</taxon>
    </lineage>
</organism>
<sequence length="74" mass="8579">MSEGILYGFFLVSIILSWSCYLSAKGQPLPPLVPFLYRASVTVTDRYRSFLHRNFYDTFDNLKNSCIYRSKTGL</sequence>
<keyword evidence="2" id="KW-1185">Reference proteome</keyword>
<name>A0A2Z4U953_9FIRM</name>
<dbReference type="AlphaFoldDB" id="A0A2Z4U953"/>
<dbReference type="EMBL" id="CP030280">
    <property type="protein sequence ID" value="AWY97339.1"/>
    <property type="molecule type" value="Genomic_DNA"/>
</dbReference>
<gene>
    <name evidence="1" type="ORF">DQQ01_03335</name>
</gene>
<accession>A0A2Z4U953</accession>
<evidence type="ECO:0000313" key="1">
    <source>
        <dbReference type="EMBL" id="AWY97339.1"/>
    </source>
</evidence>
<reference evidence="2" key="1">
    <citation type="submission" date="2018-06" db="EMBL/GenBank/DDBJ databases">
        <title>Description of Blautia argi sp. nov., a new anaerobic isolated from dog feces.</title>
        <authorList>
            <person name="Chang Y.-H."/>
            <person name="Paek J."/>
            <person name="Shin Y."/>
        </authorList>
    </citation>
    <scope>NUCLEOTIDE SEQUENCE [LARGE SCALE GENOMIC DNA]</scope>
    <source>
        <strain evidence="2">KCTC 15426</strain>
    </source>
</reference>